<evidence type="ECO:0008006" key="3">
    <source>
        <dbReference type="Google" id="ProtNLM"/>
    </source>
</evidence>
<dbReference type="Gene3D" id="3.40.50.150">
    <property type="entry name" value="Vaccinia Virus protein VP39"/>
    <property type="match status" value="1"/>
</dbReference>
<gene>
    <name evidence="1" type="ORF">Q4F26_03410</name>
</gene>
<name>A0AA43UCC3_9LACT</name>
<accession>A0AA43UCC3</accession>
<organism evidence="1 2">
    <name type="scientific">Atopococcus tabaci</name>
    <dbReference type="NCBI Taxonomy" id="269774"/>
    <lineage>
        <taxon>Bacteria</taxon>
        <taxon>Bacillati</taxon>
        <taxon>Bacillota</taxon>
        <taxon>Bacilli</taxon>
        <taxon>Lactobacillales</taxon>
        <taxon>Carnobacteriaceae</taxon>
        <taxon>Atopococcus</taxon>
    </lineage>
</organism>
<dbReference type="EMBL" id="JAUNQW010000010">
    <property type="protein sequence ID" value="MDO5457370.1"/>
    <property type="molecule type" value="Genomic_DNA"/>
</dbReference>
<evidence type="ECO:0000313" key="2">
    <source>
        <dbReference type="Proteomes" id="UP001171751"/>
    </source>
</evidence>
<protein>
    <recommendedName>
        <fullName evidence="3">Methyltransferase domain-containing protein</fullName>
    </recommendedName>
</protein>
<reference evidence="1" key="1">
    <citation type="submission" date="2023-07" db="EMBL/GenBank/DDBJ databases">
        <title>Between Cages and Wild: Unraveling the Impact of Captivity on Animal Microbiomes and Antimicrobial Resistance.</title>
        <authorList>
            <person name="Schmartz G.P."/>
            <person name="Rehner J."/>
            <person name="Schuff M.J."/>
            <person name="Becker S.L."/>
            <person name="Kravczyk M."/>
            <person name="Gurevich A."/>
            <person name="Francke R."/>
            <person name="Mueller R."/>
            <person name="Keller V."/>
            <person name="Keller A."/>
        </authorList>
    </citation>
    <scope>NUCLEOTIDE SEQUENCE</scope>
    <source>
        <strain evidence="1">S39M_St_73</strain>
    </source>
</reference>
<dbReference type="InterPro" id="IPR029063">
    <property type="entry name" value="SAM-dependent_MTases_sf"/>
</dbReference>
<dbReference type="SUPFAM" id="SSF53335">
    <property type="entry name" value="S-adenosyl-L-methionine-dependent methyltransferases"/>
    <property type="match status" value="1"/>
</dbReference>
<dbReference type="AlphaFoldDB" id="A0AA43UCC3"/>
<proteinExistence type="predicted"/>
<keyword evidence="2" id="KW-1185">Reference proteome</keyword>
<sequence>MQEATDAYLNIKTEDIIYFDSDSEAYDDYFESEPTDYKDLEQLRKYYQPICAQPYFIDYGCGTGRALYFIHHFYQLPVSGIEVNPDTFKLCEMNRRSYLAAHPSPQPLQLFHMPAEHYILTEEHNTFYFFNPFSLEIFTQVMNKIIQSYHDSPRLMELILYYPLEEYVDYLTYQTPFRRVKTIDLPWHPSKTDRFDIFHTLNY</sequence>
<evidence type="ECO:0000313" key="1">
    <source>
        <dbReference type="EMBL" id="MDO5457370.1"/>
    </source>
</evidence>
<dbReference type="Proteomes" id="UP001171751">
    <property type="component" value="Unassembled WGS sequence"/>
</dbReference>
<comment type="caution">
    <text evidence="1">The sequence shown here is derived from an EMBL/GenBank/DDBJ whole genome shotgun (WGS) entry which is preliminary data.</text>
</comment>